<dbReference type="InterPro" id="IPR015791">
    <property type="entry name" value="Antimic/Inh_G_crystallin-like"/>
</dbReference>
<feature type="signal peptide" evidence="1">
    <location>
        <begin position="1"/>
        <end position="22"/>
    </location>
</feature>
<dbReference type="OrthoDB" id="4960511at2759"/>
<dbReference type="EMBL" id="AZNF01000007">
    <property type="protein sequence ID" value="KID65207.1"/>
    <property type="molecule type" value="Genomic_DNA"/>
</dbReference>
<feature type="non-terminal residue" evidence="3">
    <location>
        <position position="1"/>
    </location>
</feature>
<organism evidence="3 4">
    <name type="scientific">Metarhizium anisopliae (strain ARSEF 549)</name>
    <dbReference type="NCBI Taxonomy" id="3151832"/>
    <lineage>
        <taxon>Eukaryota</taxon>
        <taxon>Fungi</taxon>
        <taxon>Dikarya</taxon>
        <taxon>Ascomycota</taxon>
        <taxon>Pezizomycotina</taxon>
        <taxon>Sordariomycetes</taxon>
        <taxon>Hypocreomycetidae</taxon>
        <taxon>Hypocreales</taxon>
        <taxon>Clavicipitaceae</taxon>
        <taxon>Metarhizium</taxon>
    </lineage>
</organism>
<evidence type="ECO:0000313" key="4">
    <source>
        <dbReference type="Proteomes" id="UP000031186"/>
    </source>
</evidence>
<name>A0A0B4FBW3_METAF</name>
<dbReference type="AlphaFoldDB" id="A0A0B4FBW3"/>
<dbReference type="InterPro" id="IPR015161">
    <property type="entry name" value="Sklp_toxin_b/g_crystallin"/>
</dbReference>
<evidence type="ECO:0000259" key="2">
    <source>
        <dbReference type="Pfam" id="PF09076"/>
    </source>
</evidence>
<keyword evidence="4" id="KW-1185">Reference proteome</keyword>
<accession>A0A0B4FBW3</accession>
<sequence length="118" mass="13135">MLRSILMLLLTAIAYILPGAGAIEEVDVASCMFATDFFTLSYTIRSGATTLSRCFADAGEMEMSQRDVVSYSSGNNKGWFEYEPGDGYLYRHSFNKSNTIFIHGADTTWGRVVKIHID</sequence>
<keyword evidence="1" id="KW-0732">Signal</keyword>
<gene>
    <name evidence="3" type="ORF">MAN_06218</name>
</gene>
<feature type="chain" id="PRO_5002088217" description="Streptomyces killer toxin-like beta/gamma crystallin domain-containing protein" evidence="1">
    <location>
        <begin position="23"/>
        <end position="118"/>
    </location>
</feature>
<feature type="domain" description="Streptomyces killer toxin-like beta/gamma crystallin" evidence="2">
    <location>
        <begin position="49"/>
        <end position="91"/>
    </location>
</feature>
<protein>
    <recommendedName>
        <fullName evidence="2">Streptomyces killer toxin-like beta/gamma crystallin domain-containing protein</fullName>
    </recommendedName>
</protein>
<evidence type="ECO:0000313" key="3">
    <source>
        <dbReference type="EMBL" id="KID65207.1"/>
    </source>
</evidence>
<dbReference type="Proteomes" id="UP000031186">
    <property type="component" value="Unassembled WGS sequence"/>
</dbReference>
<dbReference type="Gene3D" id="2.60.20.30">
    <property type="match status" value="1"/>
</dbReference>
<dbReference type="Pfam" id="PF09076">
    <property type="entry name" value="Crystall_2"/>
    <property type="match status" value="1"/>
</dbReference>
<evidence type="ECO:0000256" key="1">
    <source>
        <dbReference type="SAM" id="SignalP"/>
    </source>
</evidence>
<proteinExistence type="predicted"/>
<comment type="caution">
    <text evidence="3">The sequence shown here is derived from an EMBL/GenBank/DDBJ whole genome shotgun (WGS) entry which is preliminary data.</text>
</comment>
<dbReference type="VEuPathDB" id="FungiDB:MAN_06218"/>
<reference evidence="3 4" key="1">
    <citation type="journal article" date="2014" name="Proc. Natl. Acad. Sci. U.S.A.">
        <title>Trajectory and genomic determinants of fungal-pathogen speciation and host adaptation.</title>
        <authorList>
            <person name="Hu X."/>
            <person name="Xiao G."/>
            <person name="Zheng P."/>
            <person name="Shang Y."/>
            <person name="Su Y."/>
            <person name="Zhang X."/>
            <person name="Liu X."/>
            <person name="Zhan S."/>
            <person name="St Leger R.J."/>
            <person name="Wang C."/>
        </authorList>
    </citation>
    <scope>NUCLEOTIDE SEQUENCE [LARGE SCALE GENOMIC DNA]</scope>
    <source>
        <strain evidence="3 4">ARSEF 549</strain>
    </source>
</reference>
<dbReference type="HOGENOM" id="CLU_2073699_0_0_1"/>